<dbReference type="InterPro" id="IPR012334">
    <property type="entry name" value="Pectin_lyas_fold"/>
</dbReference>
<keyword evidence="15" id="KW-1133">Transmembrane helix</keyword>
<evidence type="ECO:0000256" key="8">
    <source>
        <dbReference type="ARBA" id="ARBA00023085"/>
    </source>
</evidence>
<organism evidence="17 18">
    <name type="scientific">Cucurbita moschata</name>
    <name type="common">Winter crookneck squash</name>
    <name type="synonym">Cucurbita pepo var. moschata</name>
    <dbReference type="NCBI Taxonomy" id="3662"/>
    <lineage>
        <taxon>Eukaryota</taxon>
        <taxon>Viridiplantae</taxon>
        <taxon>Streptophyta</taxon>
        <taxon>Embryophyta</taxon>
        <taxon>Tracheophyta</taxon>
        <taxon>Spermatophyta</taxon>
        <taxon>Magnoliopsida</taxon>
        <taxon>eudicotyledons</taxon>
        <taxon>Gunneridae</taxon>
        <taxon>Pentapetalae</taxon>
        <taxon>rosids</taxon>
        <taxon>fabids</taxon>
        <taxon>Cucurbitales</taxon>
        <taxon>Cucurbitaceae</taxon>
        <taxon>Cucurbiteae</taxon>
        <taxon>Cucurbita</taxon>
    </lineage>
</organism>
<keyword evidence="7 14" id="KW-0378">Hydrolase</keyword>
<evidence type="ECO:0000256" key="5">
    <source>
        <dbReference type="ARBA" id="ARBA00013229"/>
    </source>
</evidence>
<evidence type="ECO:0000256" key="7">
    <source>
        <dbReference type="ARBA" id="ARBA00022801"/>
    </source>
</evidence>
<keyword evidence="15" id="KW-0812">Transmembrane</keyword>
<dbReference type="UniPathway" id="UPA00545">
    <property type="reaction ID" value="UER00823"/>
</dbReference>
<comment type="pathway">
    <text evidence="2 14">Glycan metabolism; pectin degradation; 2-dehydro-3-deoxy-D-gluconate from pectin: step 1/5.</text>
</comment>
<evidence type="ECO:0000256" key="1">
    <source>
        <dbReference type="ARBA" id="ARBA00004191"/>
    </source>
</evidence>
<comment type="subcellular location">
    <subcellularLocation>
        <location evidence="1">Secreted</location>
        <location evidence="1">Cell wall</location>
    </subcellularLocation>
</comment>
<evidence type="ECO:0000256" key="10">
    <source>
        <dbReference type="ARBA" id="ARBA00023180"/>
    </source>
</evidence>
<dbReference type="GO" id="GO:0030599">
    <property type="term" value="F:pectinesterase activity"/>
    <property type="evidence" value="ECO:0007669"/>
    <property type="project" value="UniProtKB-UniRule"/>
</dbReference>
<dbReference type="GO" id="GO:0045490">
    <property type="term" value="P:pectin catabolic process"/>
    <property type="evidence" value="ECO:0007669"/>
    <property type="project" value="UniProtKB-UniRule"/>
</dbReference>
<dbReference type="Gene3D" id="1.20.140.40">
    <property type="entry name" value="Invertase/pectin methylesterase inhibitor family protein"/>
    <property type="match status" value="1"/>
</dbReference>
<evidence type="ECO:0000313" key="18">
    <source>
        <dbReference type="RefSeq" id="XP_022956244.1"/>
    </source>
</evidence>
<dbReference type="InterPro" id="IPR035513">
    <property type="entry name" value="Invertase/methylesterase_inhib"/>
</dbReference>
<dbReference type="SUPFAM" id="SSF51126">
    <property type="entry name" value="Pectin lyase-like"/>
    <property type="match status" value="1"/>
</dbReference>
<dbReference type="AlphaFoldDB" id="A0A6J1GYH5"/>
<reference evidence="18" key="1">
    <citation type="submission" date="2025-08" db="UniProtKB">
        <authorList>
            <consortium name="RefSeq"/>
        </authorList>
    </citation>
    <scope>IDENTIFICATION</scope>
    <source>
        <tissue evidence="18">Young leaves</tissue>
    </source>
</reference>
<evidence type="ECO:0000256" key="13">
    <source>
        <dbReference type="PROSITE-ProRule" id="PRU10040"/>
    </source>
</evidence>
<keyword evidence="6" id="KW-0134">Cell wall</keyword>
<dbReference type="InterPro" id="IPR011050">
    <property type="entry name" value="Pectin_lyase_fold/virulence"/>
</dbReference>
<evidence type="ECO:0000256" key="3">
    <source>
        <dbReference type="ARBA" id="ARBA00006027"/>
    </source>
</evidence>
<dbReference type="InterPro" id="IPR000070">
    <property type="entry name" value="Pectinesterase_cat"/>
</dbReference>
<keyword evidence="6" id="KW-0964">Secreted</keyword>
<gene>
    <name evidence="18" type="primary">LOC111457997</name>
</gene>
<keyword evidence="17" id="KW-1185">Reference proteome</keyword>
<dbReference type="SUPFAM" id="SSF101148">
    <property type="entry name" value="Plant invertase/pectin methylesterase inhibitor"/>
    <property type="match status" value="1"/>
</dbReference>
<evidence type="ECO:0000259" key="16">
    <source>
        <dbReference type="SMART" id="SM00856"/>
    </source>
</evidence>
<comment type="similarity">
    <text evidence="4">In the C-terminal section; belongs to the pectinesterase family.</text>
</comment>
<dbReference type="FunFam" id="1.20.140.40:FF:000001">
    <property type="entry name" value="Pectinesterase"/>
    <property type="match status" value="1"/>
</dbReference>
<feature type="domain" description="Pectinesterase inhibitor" evidence="16">
    <location>
        <begin position="56"/>
        <end position="207"/>
    </location>
</feature>
<dbReference type="SMART" id="SM00856">
    <property type="entry name" value="PMEI"/>
    <property type="match status" value="1"/>
</dbReference>
<dbReference type="EC" id="3.1.1.11" evidence="5 14"/>
<keyword evidence="8 14" id="KW-0063">Aspartyl esterase</keyword>
<evidence type="ECO:0000256" key="6">
    <source>
        <dbReference type="ARBA" id="ARBA00022512"/>
    </source>
</evidence>
<protein>
    <recommendedName>
        <fullName evidence="5 14">Pectinesterase</fullName>
        <ecNumber evidence="5 14">3.1.1.11</ecNumber>
    </recommendedName>
</protein>
<evidence type="ECO:0000256" key="4">
    <source>
        <dbReference type="ARBA" id="ARBA00007786"/>
    </source>
</evidence>
<keyword evidence="10" id="KW-0325">Glycoprotein</keyword>
<comment type="catalytic activity">
    <reaction evidence="11 14">
        <text>[(1-&gt;4)-alpha-D-galacturonosyl methyl ester](n) + n H2O = [(1-&gt;4)-alpha-D-galacturonosyl](n) + n methanol + n H(+)</text>
        <dbReference type="Rhea" id="RHEA:22380"/>
        <dbReference type="Rhea" id="RHEA-COMP:14570"/>
        <dbReference type="Rhea" id="RHEA-COMP:14573"/>
        <dbReference type="ChEBI" id="CHEBI:15377"/>
        <dbReference type="ChEBI" id="CHEBI:15378"/>
        <dbReference type="ChEBI" id="CHEBI:17790"/>
        <dbReference type="ChEBI" id="CHEBI:140522"/>
        <dbReference type="ChEBI" id="CHEBI:140523"/>
        <dbReference type="EC" id="3.1.1.11"/>
    </reaction>
</comment>
<dbReference type="KEGG" id="cmos:111457997"/>
<dbReference type="Gene3D" id="2.160.20.10">
    <property type="entry name" value="Single-stranded right-handed beta-helix, Pectin lyase-like"/>
    <property type="match status" value="1"/>
</dbReference>
<dbReference type="InterPro" id="IPR006501">
    <property type="entry name" value="Pectinesterase_inhib_dom"/>
</dbReference>
<dbReference type="NCBIfam" id="TIGR01614">
    <property type="entry name" value="PME_inhib"/>
    <property type="match status" value="1"/>
</dbReference>
<keyword evidence="9" id="KW-1015">Disulfide bond</keyword>
<feature type="transmembrane region" description="Helical" evidence="15">
    <location>
        <begin position="12"/>
        <end position="34"/>
    </location>
</feature>
<dbReference type="FunFam" id="2.160.20.10:FF:000001">
    <property type="entry name" value="Pectinesterase"/>
    <property type="match status" value="1"/>
</dbReference>
<evidence type="ECO:0000256" key="9">
    <source>
        <dbReference type="ARBA" id="ARBA00023157"/>
    </source>
</evidence>
<evidence type="ECO:0000256" key="14">
    <source>
        <dbReference type="RuleBase" id="RU000589"/>
    </source>
</evidence>
<evidence type="ECO:0000313" key="17">
    <source>
        <dbReference type="Proteomes" id="UP000504609"/>
    </source>
</evidence>
<evidence type="ECO:0000256" key="2">
    <source>
        <dbReference type="ARBA" id="ARBA00005184"/>
    </source>
</evidence>
<dbReference type="InterPro" id="IPR033131">
    <property type="entry name" value="Pectinesterase_Asp_AS"/>
</dbReference>
<dbReference type="GeneID" id="111457997"/>
<proteinExistence type="inferred from homology"/>
<evidence type="ECO:0000256" key="11">
    <source>
        <dbReference type="ARBA" id="ARBA00047928"/>
    </source>
</evidence>
<accession>A0A6J1GYH5</accession>
<sequence length="579" mass="64493">MSNDDDGGKNKKAALIGVSSLFLVAMVVAVAVGVNRNDPDEISSTSGDGGTTEISTSVKAIKALCQPTDYQETCIESLSGVNTSDPRELIKVGFQSTINELKSAIVKSATLKEFASDPKAKPALDVCNEVVEYAIDDLIMSFDRITDNFNINKITDYVEDLKVWLSATLTLQDTCVDAFDNVTGDTGDKMRQLLKTSKEMTANGLGMVSEVTSIMSSFGMRLAGRRLLEEESNKEEEEPSWINDRRGLLQATPKTIQPNVVVAKDGSGKYKTVNEALFDIPKKSNKTFVIYVKEGVYEEQVMMNKSMTWVMMIGDGPNKTKITSNKNFADGTPTFKTATVAVVGTNFIAKDMWFENSAGPEKHQAVALRVQSDMSIFYNCQMDGYQDTLYTHTHRQFYRDCTITGTIDFIFGNAAVVFQNCKIFVRKPLPNQQCIVTAQGRSQRKEPTAIILQNCLISSAPDYFPVRHTYKAYLGRPWKQYSRTIILQCKIDDLIQPEGWLPWTGDFALNTLFYSEYNCRGAGSKKDNRVKWRGIKEITPEHAIDFTAGLFIRGNPWIKPTGVPYSSGMMTLSEQKLTM</sequence>
<evidence type="ECO:0000256" key="15">
    <source>
        <dbReference type="SAM" id="Phobius"/>
    </source>
</evidence>
<dbReference type="Pfam" id="PF01095">
    <property type="entry name" value="Pectinesterase"/>
    <property type="match status" value="1"/>
</dbReference>
<dbReference type="CDD" id="cd15798">
    <property type="entry name" value="PMEI-like_3"/>
    <property type="match status" value="1"/>
</dbReference>
<dbReference type="GO" id="GO:0042545">
    <property type="term" value="P:cell wall modification"/>
    <property type="evidence" value="ECO:0007669"/>
    <property type="project" value="UniProtKB-UniRule"/>
</dbReference>
<dbReference type="Proteomes" id="UP000504609">
    <property type="component" value="Unplaced"/>
</dbReference>
<evidence type="ECO:0000256" key="12">
    <source>
        <dbReference type="ARBA" id="ARBA00057335"/>
    </source>
</evidence>
<keyword evidence="15" id="KW-0472">Membrane</keyword>
<dbReference type="PANTHER" id="PTHR31707">
    <property type="entry name" value="PECTINESTERASE"/>
    <property type="match status" value="1"/>
</dbReference>
<name>A0A6J1GYH5_CUCMO</name>
<dbReference type="RefSeq" id="XP_022956244.1">
    <property type="nucleotide sequence ID" value="XM_023100476.1"/>
</dbReference>
<comment type="similarity">
    <text evidence="3">In the N-terminal section; belongs to the PMEI family.</text>
</comment>
<dbReference type="GO" id="GO:0004857">
    <property type="term" value="F:enzyme inhibitor activity"/>
    <property type="evidence" value="ECO:0007669"/>
    <property type="project" value="InterPro"/>
</dbReference>
<feature type="active site" evidence="13">
    <location>
        <position position="408"/>
    </location>
</feature>
<dbReference type="PROSITE" id="PS00503">
    <property type="entry name" value="PECTINESTERASE_2"/>
    <property type="match status" value="1"/>
</dbReference>
<dbReference type="Pfam" id="PF04043">
    <property type="entry name" value="PMEI"/>
    <property type="match status" value="1"/>
</dbReference>
<comment type="function">
    <text evidence="12">Acts in the modification of cell walls via demethylesterification of cell wall pectin.</text>
</comment>